<dbReference type="EMBL" id="SHKM01000001">
    <property type="protein sequence ID" value="RZT90506.1"/>
    <property type="molecule type" value="Genomic_DNA"/>
</dbReference>
<accession>A0ABY0IU18</accession>
<evidence type="ECO:0000313" key="8">
    <source>
        <dbReference type="Proteomes" id="UP000292136"/>
    </source>
</evidence>
<comment type="pathway">
    <text evidence="1">Protein modification; protein ubiquitination.</text>
</comment>
<keyword evidence="8" id="KW-1185">Reference proteome</keyword>
<evidence type="ECO:0000256" key="2">
    <source>
        <dbReference type="ARBA" id="ARBA00022737"/>
    </source>
</evidence>
<dbReference type="Proteomes" id="UP000292136">
    <property type="component" value="Unassembled WGS sequence"/>
</dbReference>
<evidence type="ECO:0000256" key="1">
    <source>
        <dbReference type="ARBA" id="ARBA00004906"/>
    </source>
</evidence>
<name>A0ABY0IU18_9RHOO</name>
<evidence type="ECO:0000256" key="3">
    <source>
        <dbReference type="ARBA" id="ARBA00022786"/>
    </source>
</evidence>
<protein>
    <submittedName>
        <fullName evidence="7">Nitrous oxidase accessory protein</fullName>
    </submittedName>
</protein>
<evidence type="ECO:0000313" key="7">
    <source>
        <dbReference type="EMBL" id="RZT90506.1"/>
    </source>
</evidence>
<dbReference type="InterPro" id="IPR011050">
    <property type="entry name" value="Pectin_lyase_fold/virulence"/>
</dbReference>
<keyword evidence="5" id="KW-0732">Signal</keyword>
<dbReference type="SMART" id="SM00710">
    <property type="entry name" value="PbH1"/>
    <property type="match status" value="10"/>
</dbReference>
<dbReference type="InterPro" id="IPR006626">
    <property type="entry name" value="PbH1"/>
</dbReference>
<feature type="region of interest" description="Disordered" evidence="4">
    <location>
        <begin position="39"/>
        <end position="59"/>
    </location>
</feature>
<feature type="signal peptide" evidence="5">
    <location>
        <begin position="1"/>
        <end position="16"/>
    </location>
</feature>
<comment type="caution">
    <text evidence="7">The sequence shown here is derived from an EMBL/GenBank/DDBJ whole genome shotgun (WGS) entry which is preliminary data.</text>
</comment>
<dbReference type="PANTHER" id="PTHR22990:SF15">
    <property type="entry name" value="F-BOX ONLY PROTEIN 10"/>
    <property type="match status" value="1"/>
</dbReference>
<dbReference type="InterPro" id="IPR022441">
    <property type="entry name" value="Para_beta_helix_rpt-2"/>
</dbReference>
<proteinExistence type="predicted"/>
<feature type="chain" id="PRO_5047035466" evidence="5">
    <location>
        <begin position="17"/>
        <end position="463"/>
    </location>
</feature>
<dbReference type="Pfam" id="PF05048">
    <property type="entry name" value="NosD"/>
    <property type="match status" value="1"/>
</dbReference>
<dbReference type="InterPro" id="IPR026464">
    <property type="entry name" value="NosD_copper_fam"/>
</dbReference>
<dbReference type="InterPro" id="IPR007742">
    <property type="entry name" value="NosD_dom"/>
</dbReference>
<organism evidence="7 8">
    <name type="scientific">Azospira oryzae</name>
    <dbReference type="NCBI Taxonomy" id="146939"/>
    <lineage>
        <taxon>Bacteria</taxon>
        <taxon>Pseudomonadati</taxon>
        <taxon>Pseudomonadota</taxon>
        <taxon>Betaproteobacteria</taxon>
        <taxon>Rhodocyclales</taxon>
        <taxon>Rhodocyclaceae</taxon>
        <taxon>Azospira</taxon>
    </lineage>
</organism>
<keyword evidence="2" id="KW-0677">Repeat</keyword>
<dbReference type="InterPro" id="IPR051550">
    <property type="entry name" value="SCF-Subunits/Alg-Epimerases"/>
</dbReference>
<evidence type="ECO:0000259" key="6">
    <source>
        <dbReference type="Pfam" id="PF05048"/>
    </source>
</evidence>
<feature type="domain" description="Periplasmic copper-binding protein NosD beta helix" evidence="6">
    <location>
        <begin position="195"/>
        <end position="391"/>
    </location>
</feature>
<sequence length="463" mass="50097">MRRLLAVAASPLLVWAAVSVAVGDPDYALRALGAATDTPAAASSADDGMGKPAGSAWGASGEKVPLPTAPAVAGIPWFQDLVNQAPEGSVLKVPAGSYSGPVVVNKPLTIEAQGQVIIDGGGKGTVFVLDTSGAVLRGVHLTNSGGSHDSDDACLNVRGDRNVVDQVRITNCLFGIDLKQSNDNKLTRNYIRSKPFDLGLRGDGVRLWYSKNNLLEGNEIEDSRDMVAWYSDHNVFRNNVSRRSRYSIHFMFAHENTVEGNRFYDNAVGVYLMYTNGAYIRNNTISHATGATGMAVGLKEASNTVIEGNEILYCSTGIGTDLSPFEPGSKTEVRKNRFAFNGIAVSFVSDREGSVFESNVFEGNLADVAVAGGGGAAHNRWHGNYWDGYQGFDRNNDGIGDTPYEDYAYADRLWMEVPFALFFKSAPMMESLDFLERLAPFSDPVLMVRDEAPVFKNPRRKAP</sequence>
<dbReference type="SUPFAM" id="SSF51126">
    <property type="entry name" value="Pectin lyase-like"/>
    <property type="match status" value="1"/>
</dbReference>
<dbReference type="RefSeq" id="WP_130458923.1">
    <property type="nucleotide sequence ID" value="NZ_SHKM01000001.1"/>
</dbReference>
<dbReference type="Gene3D" id="2.160.20.10">
    <property type="entry name" value="Single-stranded right-handed beta-helix, Pectin lyase-like"/>
    <property type="match status" value="2"/>
</dbReference>
<dbReference type="InterPro" id="IPR012334">
    <property type="entry name" value="Pectin_lyas_fold"/>
</dbReference>
<evidence type="ECO:0000256" key="4">
    <source>
        <dbReference type="SAM" id="MobiDB-lite"/>
    </source>
</evidence>
<dbReference type="NCBIfam" id="TIGR04247">
    <property type="entry name" value="NosD_copper_fam"/>
    <property type="match status" value="1"/>
</dbReference>
<dbReference type="PANTHER" id="PTHR22990">
    <property type="entry name" value="F-BOX ONLY PROTEIN"/>
    <property type="match status" value="1"/>
</dbReference>
<gene>
    <name evidence="7" type="ORF">EV678_1323</name>
</gene>
<reference evidence="7 8" key="1">
    <citation type="submission" date="2019-02" db="EMBL/GenBank/DDBJ databases">
        <title>Genomic Encyclopedia of Type Strains, Phase IV (KMG-IV): sequencing the most valuable type-strain genomes for metagenomic binning, comparative biology and taxonomic classification.</title>
        <authorList>
            <person name="Goeker M."/>
        </authorList>
    </citation>
    <scope>NUCLEOTIDE SEQUENCE [LARGE SCALE GENOMIC DNA]</scope>
    <source>
        <strain evidence="7 8">DSM 21223</strain>
    </source>
</reference>
<evidence type="ECO:0000256" key="5">
    <source>
        <dbReference type="SAM" id="SignalP"/>
    </source>
</evidence>
<dbReference type="NCBIfam" id="TIGR03804">
    <property type="entry name" value="para_beta_helix"/>
    <property type="match status" value="1"/>
</dbReference>
<keyword evidence="3" id="KW-0833">Ubl conjugation pathway</keyword>